<protein>
    <submittedName>
        <fullName evidence="2">Uncharacterized protein</fullName>
    </submittedName>
</protein>
<evidence type="ECO:0000256" key="1">
    <source>
        <dbReference type="SAM" id="MobiDB-lite"/>
    </source>
</evidence>
<keyword evidence="3" id="KW-1185">Reference proteome</keyword>
<evidence type="ECO:0000313" key="2">
    <source>
        <dbReference type="EMBL" id="KII83203.1"/>
    </source>
</evidence>
<dbReference type="AlphaFoldDB" id="A0A0C9T503"/>
<gene>
    <name evidence="2" type="ORF">PLICRDRAFT_180605</name>
</gene>
<feature type="region of interest" description="Disordered" evidence="1">
    <location>
        <begin position="1"/>
        <end position="62"/>
    </location>
</feature>
<feature type="compositionally biased region" description="Polar residues" evidence="1">
    <location>
        <begin position="1"/>
        <end position="20"/>
    </location>
</feature>
<proteinExistence type="predicted"/>
<evidence type="ECO:0000313" key="3">
    <source>
        <dbReference type="Proteomes" id="UP000053263"/>
    </source>
</evidence>
<dbReference type="EMBL" id="KN832580">
    <property type="protein sequence ID" value="KII83203.1"/>
    <property type="molecule type" value="Genomic_DNA"/>
</dbReference>
<dbReference type="HOGENOM" id="CLU_1283739_0_0_1"/>
<name>A0A0C9T503_PLICR</name>
<sequence length="215" mass="22987">MNPHKAQNPTNATNHSQLAAPSSPEHPTLASFPAQPVDHEEASSQPSGAHRDEDSTNVYDQIMPSQDMIDAASDFDNASQSSSAMMCGLEEGAGADSDAGPTFFSFSEATFPVLHPPEDGPGPFVGPSPLAVDHMSHSPKPTRPLPHCPVLFFSSQPPSTAPFFSGAPPNPPTTRLLNPFPLQHLVIRHRMQPVIYLSPSSHKAPPRLQATLHGR</sequence>
<organism evidence="2 3">
    <name type="scientific">Plicaturopsis crispa FD-325 SS-3</name>
    <dbReference type="NCBI Taxonomy" id="944288"/>
    <lineage>
        <taxon>Eukaryota</taxon>
        <taxon>Fungi</taxon>
        <taxon>Dikarya</taxon>
        <taxon>Basidiomycota</taxon>
        <taxon>Agaricomycotina</taxon>
        <taxon>Agaricomycetes</taxon>
        <taxon>Agaricomycetidae</taxon>
        <taxon>Amylocorticiales</taxon>
        <taxon>Amylocorticiaceae</taxon>
        <taxon>Plicatura</taxon>
        <taxon>Plicaturopsis crispa</taxon>
    </lineage>
</organism>
<dbReference type="Proteomes" id="UP000053263">
    <property type="component" value="Unassembled WGS sequence"/>
</dbReference>
<reference evidence="2 3" key="1">
    <citation type="submission" date="2014-06" db="EMBL/GenBank/DDBJ databases">
        <title>Evolutionary Origins and Diversification of the Mycorrhizal Mutualists.</title>
        <authorList>
            <consortium name="DOE Joint Genome Institute"/>
            <consortium name="Mycorrhizal Genomics Consortium"/>
            <person name="Kohler A."/>
            <person name="Kuo A."/>
            <person name="Nagy L.G."/>
            <person name="Floudas D."/>
            <person name="Copeland A."/>
            <person name="Barry K.W."/>
            <person name="Cichocki N."/>
            <person name="Veneault-Fourrey C."/>
            <person name="LaButti K."/>
            <person name="Lindquist E.A."/>
            <person name="Lipzen A."/>
            <person name="Lundell T."/>
            <person name="Morin E."/>
            <person name="Murat C."/>
            <person name="Riley R."/>
            <person name="Ohm R."/>
            <person name="Sun H."/>
            <person name="Tunlid A."/>
            <person name="Henrissat B."/>
            <person name="Grigoriev I.V."/>
            <person name="Hibbett D.S."/>
            <person name="Martin F."/>
        </authorList>
    </citation>
    <scope>NUCLEOTIDE SEQUENCE [LARGE SCALE GENOMIC DNA]</scope>
    <source>
        <strain evidence="2 3">FD-325 SS-3</strain>
    </source>
</reference>
<accession>A0A0C9T503</accession>